<dbReference type="RefSeq" id="WP_109923362.1">
    <property type="nucleotide sequence ID" value="NZ_QGLF01000008.1"/>
</dbReference>
<feature type="domain" description="Carrier" evidence="1">
    <location>
        <begin position="1"/>
        <end position="74"/>
    </location>
</feature>
<dbReference type="InterPro" id="IPR036736">
    <property type="entry name" value="ACP-like_sf"/>
</dbReference>
<dbReference type="SUPFAM" id="SSF47336">
    <property type="entry name" value="ACP-like"/>
    <property type="match status" value="1"/>
</dbReference>
<dbReference type="PROSITE" id="PS50075">
    <property type="entry name" value="CARRIER"/>
    <property type="match status" value="1"/>
</dbReference>
<sequence length="77" mass="8539">MLTLETMRAEIAAILHEDPAEIGDGDNLMDLGLDSMRAMTLVQRWQERGLKAEFAAFAEVPTLAHWWAVARRAQGGS</sequence>
<keyword evidence="3" id="KW-1185">Reference proteome</keyword>
<organism evidence="2 3">
    <name type="scientific">Zavarzinia compransoris</name>
    <dbReference type="NCBI Taxonomy" id="1264899"/>
    <lineage>
        <taxon>Bacteria</taxon>
        <taxon>Pseudomonadati</taxon>
        <taxon>Pseudomonadota</taxon>
        <taxon>Alphaproteobacteria</taxon>
        <taxon>Rhodospirillales</taxon>
        <taxon>Zavarziniaceae</taxon>
        <taxon>Zavarzinia</taxon>
    </lineage>
</organism>
<dbReference type="Proteomes" id="UP000246077">
    <property type="component" value="Unassembled WGS sequence"/>
</dbReference>
<gene>
    <name evidence="2" type="ORF">DKG75_22085</name>
</gene>
<name>A0A317DXX3_9PROT</name>
<evidence type="ECO:0000313" key="3">
    <source>
        <dbReference type="Proteomes" id="UP000246077"/>
    </source>
</evidence>
<dbReference type="AlphaFoldDB" id="A0A317DXX3"/>
<evidence type="ECO:0000313" key="2">
    <source>
        <dbReference type="EMBL" id="PWR17833.1"/>
    </source>
</evidence>
<accession>A0A317DXX3</accession>
<comment type="caution">
    <text evidence="2">The sequence shown here is derived from an EMBL/GenBank/DDBJ whole genome shotgun (WGS) entry which is preliminary data.</text>
</comment>
<evidence type="ECO:0000259" key="1">
    <source>
        <dbReference type="PROSITE" id="PS50075"/>
    </source>
</evidence>
<protein>
    <submittedName>
        <fullName evidence="2">Phosphopantetheine-binding protein</fullName>
    </submittedName>
</protein>
<dbReference type="OrthoDB" id="2455700at2"/>
<reference evidence="3" key="1">
    <citation type="submission" date="2018-05" db="EMBL/GenBank/DDBJ databases">
        <title>Zavarzinia sp. HR-AS.</title>
        <authorList>
            <person name="Lee Y."/>
            <person name="Jeon C.O."/>
        </authorList>
    </citation>
    <scope>NUCLEOTIDE SEQUENCE [LARGE SCALE GENOMIC DNA]</scope>
    <source>
        <strain evidence="3">DSM 1231</strain>
    </source>
</reference>
<proteinExistence type="predicted"/>
<dbReference type="Gene3D" id="1.10.1200.10">
    <property type="entry name" value="ACP-like"/>
    <property type="match status" value="1"/>
</dbReference>
<dbReference type="Pfam" id="PF00550">
    <property type="entry name" value="PP-binding"/>
    <property type="match status" value="1"/>
</dbReference>
<dbReference type="InterPro" id="IPR009081">
    <property type="entry name" value="PP-bd_ACP"/>
</dbReference>
<dbReference type="EMBL" id="QGLF01000008">
    <property type="protein sequence ID" value="PWR17833.1"/>
    <property type="molecule type" value="Genomic_DNA"/>
</dbReference>